<evidence type="ECO:0000256" key="1">
    <source>
        <dbReference type="ARBA" id="ARBA00004651"/>
    </source>
</evidence>
<dbReference type="PANTHER" id="PTHR43738:SF1">
    <property type="entry name" value="HEMIN TRANSPORT SYSTEM PERMEASE PROTEIN HRTB-RELATED"/>
    <property type="match status" value="1"/>
</dbReference>
<feature type="transmembrane region" description="Helical" evidence="7">
    <location>
        <begin position="31"/>
        <end position="51"/>
    </location>
</feature>
<dbReference type="RefSeq" id="WP_193996318.1">
    <property type="nucleotide sequence ID" value="NZ_JADEXP010000437.1"/>
</dbReference>
<keyword evidence="5 7" id="KW-1133">Transmembrane helix</keyword>
<dbReference type="PANTHER" id="PTHR43738">
    <property type="entry name" value="ABC TRANSPORTER, MEMBRANE PROTEIN"/>
    <property type="match status" value="1"/>
</dbReference>
<protein>
    <submittedName>
        <fullName evidence="9">FtsX-like permease family protein</fullName>
    </submittedName>
</protein>
<name>A0A928ZZV3_LEPEC</name>
<sequence length="395" mass="43518">MKPLSFKTLFKRLHQEPPLGWAQLSHQKVRLLVALVGVAFADILIFTMLGFQSMLFEGSTFVHKNLRADLVLLSQRTEALYFGHTFSRRHLYQANAVEGVASADPFYFGGGAWINPWDGEGTEMMILAFDPAHPVLDLPEVDQQLDLIKLPNVILLDRKTQPKVGPVTEALAQGKTVTTELSGHRIKVEGLFTLGSSIFTEGHLITSDSNYLRFTGPDSLDTVNVGALTLEPNADLETVRQTLESRLPQEVKVVTPEEFIQTEIGFWASQPSGVIFNFGAIMGLVVGIVIVNQVLYSDVNDHLPEYATLKAMGYSDRRLLIVVFQEATILAILGFLPGYGVSLGMYQLLAYLTNIPLGMRLGVTLQVFTATVAMCMISAAISMRKLRSADPADVF</sequence>
<dbReference type="Proteomes" id="UP000615026">
    <property type="component" value="Unassembled WGS sequence"/>
</dbReference>
<organism evidence="9 10">
    <name type="scientific">Leptolyngbya cf. ectocarpi LEGE 11479</name>
    <dbReference type="NCBI Taxonomy" id="1828722"/>
    <lineage>
        <taxon>Bacteria</taxon>
        <taxon>Bacillati</taxon>
        <taxon>Cyanobacteriota</taxon>
        <taxon>Cyanophyceae</taxon>
        <taxon>Leptolyngbyales</taxon>
        <taxon>Leptolyngbyaceae</taxon>
        <taxon>Leptolyngbya group</taxon>
        <taxon>Leptolyngbya</taxon>
    </lineage>
</organism>
<dbReference type="Pfam" id="PF02687">
    <property type="entry name" value="FtsX"/>
    <property type="match status" value="1"/>
</dbReference>
<feature type="transmembrane region" description="Helical" evidence="7">
    <location>
        <begin position="361"/>
        <end position="381"/>
    </location>
</feature>
<keyword evidence="3" id="KW-1003">Cell membrane</keyword>
<dbReference type="InterPro" id="IPR005891">
    <property type="entry name" value="DevC"/>
</dbReference>
<evidence type="ECO:0000256" key="7">
    <source>
        <dbReference type="SAM" id="Phobius"/>
    </source>
</evidence>
<proteinExistence type="predicted"/>
<evidence type="ECO:0000256" key="6">
    <source>
        <dbReference type="ARBA" id="ARBA00023136"/>
    </source>
</evidence>
<evidence type="ECO:0000313" key="9">
    <source>
        <dbReference type="EMBL" id="MBE9070456.1"/>
    </source>
</evidence>
<dbReference type="NCBIfam" id="TIGR01185">
    <property type="entry name" value="devC"/>
    <property type="match status" value="1"/>
</dbReference>
<evidence type="ECO:0000259" key="8">
    <source>
        <dbReference type="Pfam" id="PF02687"/>
    </source>
</evidence>
<keyword evidence="6 7" id="KW-0472">Membrane</keyword>
<comment type="caution">
    <text evidence="9">The sequence shown here is derived from an EMBL/GenBank/DDBJ whole genome shotgun (WGS) entry which is preliminary data.</text>
</comment>
<dbReference type="EMBL" id="JADEXP010000437">
    <property type="protein sequence ID" value="MBE9070456.1"/>
    <property type="molecule type" value="Genomic_DNA"/>
</dbReference>
<accession>A0A928ZZV3</accession>
<feature type="domain" description="ABC3 transporter permease C-terminal" evidence="8">
    <location>
        <begin position="278"/>
        <end position="391"/>
    </location>
</feature>
<evidence type="ECO:0000313" key="10">
    <source>
        <dbReference type="Proteomes" id="UP000615026"/>
    </source>
</evidence>
<dbReference type="PIRSF" id="PIRSF031773">
    <property type="entry name" value="DevC"/>
    <property type="match status" value="1"/>
</dbReference>
<comment type="subcellular location">
    <subcellularLocation>
        <location evidence="1">Cell membrane</location>
        <topology evidence="1">Multi-pass membrane protein</topology>
    </subcellularLocation>
</comment>
<feature type="transmembrane region" description="Helical" evidence="7">
    <location>
        <begin position="319"/>
        <end position="341"/>
    </location>
</feature>
<dbReference type="GO" id="GO:0005886">
    <property type="term" value="C:plasma membrane"/>
    <property type="evidence" value="ECO:0007669"/>
    <property type="project" value="UniProtKB-SubCell"/>
</dbReference>
<dbReference type="InterPro" id="IPR051125">
    <property type="entry name" value="ABC-4/HrtB_transporter"/>
</dbReference>
<evidence type="ECO:0000256" key="3">
    <source>
        <dbReference type="ARBA" id="ARBA00022475"/>
    </source>
</evidence>
<keyword evidence="4 7" id="KW-0812">Transmembrane</keyword>
<dbReference type="InterPro" id="IPR003838">
    <property type="entry name" value="ABC3_permease_C"/>
</dbReference>
<reference evidence="9" key="1">
    <citation type="submission" date="2020-10" db="EMBL/GenBank/DDBJ databases">
        <authorList>
            <person name="Castelo-Branco R."/>
            <person name="Eusebio N."/>
            <person name="Adriana R."/>
            <person name="Vieira A."/>
            <person name="Brugerolle De Fraissinette N."/>
            <person name="Rezende De Castro R."/>
            <person name="Schneider M.P."/>
            <person name="Vasconcelos V."/>
            <person name="Leao P.N."/>
        </authorList>
    </citation>
    <scope>NUCLEOTIDE SEQUENCE</scope>
    <source>
        <strain evidence="9">LEGE 11479</strain>
    </source>
</reference>
<dbReference type="AlphaFoldDB" id="A0A928ZZV3"/>
<keyword evidence="2" id="KW-0813">Transport</keyword>
<evidence type="ECO:0000256" key="2">
    <source>
        <dbReference type="ARBA" id="ARBA00022448"/>
    </source>
</evidence>
<feature type="transmembrane region" description="Helical" evidence="7">
    <location>
        <begin position="274"/>
        <end position="296"/>
    </location>
</feature>
<gene>
    <name evidence="9" type="ORF">IQ260_27815</name>
</gene>
<keyword evidence="10" id="KW-1185">Reference proteome</keyword>
<evidence type="ECO:0000256" key="5">
    <source>
        <dbReference type="ARBA" id="ARBA00022989"/>
    </source>
</evidence>
<evidence type="ECO:0000256" key="4">
    <source>
        <dbReference type="ARBA" id="ARBA00022692"/>
    </source>
</evidence>